<feature type="domain" description="Cupin type-2" evidence="2">
    <location>
        <begin position="60"/>
        <end position="129"/>
    </location>
</feature>
<dbReference type="CDD" id="cd02236">
    <property type="entry name" value="cupin_CV2614-like"/>
    <property type="match status" value="1"/>
</dbReference>
<dbReference type="SUPFAM" id="SSF51182">
    <property type="entry name" value="RmlC-like cupins"/>
    <property type="match status" value="1"/>
</dbReference>
<dbReference type="Gene3D" id="2.60.120.10">
    <property type="entry name" value="Jelly Rolls"/>
    <property type="match status" value="1"/>
</dbReference>
<keyword evidence="4" id="KW-1185">Reference proteome</keyword>
<protein>
    <submittedName>
        <fullName evidence="3">Cupin domain protein</fullName>
    </submittedName>
</protein>
<feature type="signal peptide" evidence="1">
    <location>
        <begin position="1"/>
        <end position="22"/>
    </location>
</feature>
<accession>A0A212S9P5</accession>
<evidence type="ECO:0000313" key="4">
    <source>
        <dbReference type="Proteomes" id="UP000198418"/>
    </source>
</evidence>
<dbReference type="AlphaFoldDB" id="A0A212S9P5"/>
<dbReference type="EMBL" id="FYDG01000018">
    <property type="protein sequence ID" value="SNB82164.1"/>
    <property type="molecule type" value="Genomic_DNA"/>
</dbReference>
<reference evidence="4" key="1">
    <citation type="submission" date="2017-06" db="EMBL/GenBank/DDBJ databases">
        <authorList>
            <person name="Varghese N."/>
            <person name="Submissions S."/>
        </authorList>
    </citation>
    <scope>NUCLEOTIDE SEQUENCE [LARGE SCALE GENOMIC DNA]</scope>
    <source>
        <strain evidence="4">DSM 137</strain>
    </source>
</reference>
<dbReference type="Pfam" id="PF07883">
    <property type="entry name" value="Cupin_2"/>
    <property type="match status" value="1"/>
</dbReference>
<dbReference type="InterPro" id="IPR013096">
    <property type="entry name" value="Cupin_2"/>
</dbReference>
<organism evidence="3 4">
    <name type="scientific">Rhodoblastus acidophilus</name>
    <name type="common">Rhodopseudomonas acidophila</name>
    <dbReference type="NCBI Taxonomy" id="1074"/>
    <lineage>
        <taxon>Bacteria</taxon>
        <taxon>Pseudomonadati</taxon>
        <taxon>Pseudomonadota</taxon>
        <taxon>Alphaproteobacteria</taxon>
        <taxon>Hyphomicrobiales</taxon>
        <taxon>Rhodoblastaceae</taxon>
        <taxon>Rhodoblastus</taxon>
    </lineage>
</organism>
<proteinExistence type="predicted"/>
<dbReference type="InterPro" id="IPR011051">
    <property type="entry name" value="RmlC_Cupin_sf"/>
</dbReference>
<gene>
    <name evidence="3" type="ORF">SAMN06265338_11823</name>
</gene>
<dbReference type="RefSeq" id="WP_088522318.1">
    <property type="nucleotide sequence ID" value="NZ_FYDG01000018.1"/>
</dbReference>
<evidence type="ECO:0000313" key="3">
    <source>
        <dbReference type="EMBL" id="SNB82164.1"/>
    </source>
</evidence>
<name>A0A212S9P5_RHOAC</name>
<dbReference type="OrthoDB" id="287220at2"/>
<evidence type="ECO:0000259" key="2">
    <source>
        <dbReference type="Pfam" id="PF07883"/>
    </source>
</evidence>
<evidence type="ECO:0000256" key="1">
    <source>
        <dbReference type="SAM" id="SignalP"/>
    </source>
</evidence>
<dbReference type="InterPro" id="IPR014710">
    <property type="entry name" value="RmlC-like_jellyroll"/>
</dbReference>
<feature type="chain" id="PRO_5013166053" evidence="1">
    <location>
        <begin position="23"/>
        <end position="148"/>
    </location>
</feature>
<keyword evidence="1" id="KW-0732">Signal</keyword>
<sequence length="148" mass="15732">MKTYHLATAALILAAISIAASAEAPQPAVKADVLVKSSEAWNGRPYGRYPEGQAELTVLHLTIPAHTTLPWHKHPMPNAAYILSGHLTVEDRATGEKRVVKAGEALAEQVGTEHRGVTDDEPCSVIVTYAGTPGLPTSISAPGEKQEY</sequence>
<dbReference type="Proteomes" id="UP000198418">
    <property type="component" value="Unassembled WGS sequence"/>
</dbReference>